<evidence type="ECO:0000256" key="2">
    <source>
        <dbReference type="ARBA" id="ARBA00022630"/>
    </source>
</evidence>
<dbReference type="InParanoid" id="A0A5J5ENJ8"/>
<dbReference type="GO" id="GO:0016971">
    <property type="term" value="F:flavin-dependent sulfhydryl oxidase activity"/>
    <property type="evidence" value="ECO:0007669"/>
    <property type="project" value="InterPro"/>
</dbReference>
<dbReference type="InterPro" id="IPR039799">
    <property type="entry name" value="ALR/ERV"/>
</dbReference>
<evidence type="ECO:0000313" key="8">
    <source>
        <dbReference type="EMBL" id="KAA8896308.1"/>
    </source>
</evidence>
<comment type="cofactor">
    <cofactor evidence="1 6">
        <name>FAD</name>
        <dbReference type="ChEBI" id="CHEBI:57692"/>
    </cofactor>
</comment>
<keyword evidence="9" id="KW-1185">Reference proteome</keyword>
<keyword evidence="2 6" id="KW-0285">Flavoprotein</keyword>
<evidence type="ECO:0000259" key="7">
    <source>
        <dbReference type="PROSITE" id="PS51324"/>
    </source>
</evidence>
<evidence type="ECO:0000256" key="3">
    <source>
        <dbReference type="ARBA" id="ARBA00022827"/>
    </source>
</evidence>
<dbReference type="EMBL" id="VXIS01000216">
    <property type="protein sequence ID" value="KAA8896308.1"/>
    <property type="molecule type" value="Genomic_DNA"/>
</dbReference>
<dbReference type="InterPro" id="IPR017905">
    <property type="entry name" value="ERV/ALR_sulphydryl_oxidase"/>
</dbReference>
<dbReference type="OrthoDB" id="17199at2759"/>
<keyword evidence="3 6" id="KW-0274">FAD</keyword>
<dbReference type="AlphaFoldDB" id="A0A5J5ENJ8"/>
<name>A0A5J5ENJ8_9PEZI</name>
<proteinExistence type="predicted"/>
<keyword evidence="4 6" id="KW-0560">Oxidoreductase</keyword>
<dbReference type="PANTHER" id="PTHR12645">
    <property type="entry name" value="ALR/ERV"/>
    <property type="match status" value="1"/>
</dbReference>
<accession>A0A5J5ENJ8</accession>
<dbReference type="Pfam" id="PF04777">
    <property type="entry name" value="Evr1_Alr"/>
    <property type="match status" value="1"/>
</dbReference>
<dbReference type="FunCoup" id="A0A5J5ENJ8">
    <property type="interactions" value="493"/>
</dbReference>
<evidence type="ECO:0000256" key="5">
    <source>
        <dbReference type="ARBA" id="ARBA00023157"/>
    </source>
</evidence>
<dbReference type="InterPro" id="IPR036774">
    <property type="entry name" value="ERV/ALR_sulphydryl_oxid_sf"/>
</dbReference>
<dbReference type="PANTHER" id="PTHR12645:SF0">
    <property type="entry name" value="FAD-LINKED SULFHYDRYL OXIDASE ALR"/>
    <property type="match status" value="1"/>
</dbReference>
<evidence type="ECO:0000313" key="9">
    <source>
        <dbReference type="Proteomes" id="UP000326924"/>
    </source>
</evidence>
<evidence type="ECO:0000256" key="6">
    <source>
        <dbReference type="RuleBase" id="RU371123"/>
    </source>
</evidence>
<organism evidence="8 9">
    <name type="scientific">Sphaerosporella brunnea</name>
    <dbReference type="NCBI Taxonomy" id="1250544"/>
    <lineage>
        <taxon>Eukaryota</taxon>
        <taxon>Fungi</taxon>
        <taxon>Dikarya</taxon>
        <taxon>Ascomycota</taxon>
        <taxon>Pezizomycotina</taxon>
        <taxon>Pezizomycetes</taxon>
        <taxon>Pezizales</taxon>
        <taxon>Pyronemataceae</taxon>
        <taxon>Sphaerosporella</taxon>
    </lineage>
</organism>
<gene>
    <name evidence="8" type="ORF">FN846DRAFT_783774</name>
</gene>
<reference evidence="8 9" key="1">
    <citation type="submission" date="2019-09" db="EMBL/GenBank/DDBJ databases">
        <title>Draft genome of the ectomycorrhizal ascomycete Sphaerosporella brunnea.</title>
        <authorList>
            <consortium name="DOE Joint Genome Institute"/>
            <person name="Benucci G.M."/>
            <person name="Marozzi G."/>
            <person name="Antonielli L."/>
            <person name="Sanchez S."/>
            <person name="Marco P."/>
            <person name="Wang X."/>
            <person name="Falini L.B."/>
            <person name="Barry K."/>
            <person name="Haridas S."/>
            <person name="Lipzen A."/>
            <person name="Labutti K."/>
            <person name="Grigoriev I.V."/>
            <person name="Murat C."/>
            <person name="Martin F."/>
            <person name="Albertini E."/>
            <person name="Donnini D."/>
            <person name="Bonito G."/>
        </authorList>
    </citation>
    <scope>NUCLEOTIDE SEQUENCE [LARGE SCALE GENOMIC DNA]</scope>
    <source>
        <strain evidence="8 9">Sb_GMNB300</strain>
    </source>
</reference>
<keyword evidence="5" id="KW-1015">Disulfide bond</keyword>
<protein>
    <recommendedName>
        <fullName evidence="6">Sulfhydryl oxidase</fullName>
        <ecNumber evidence="6">1.8.3.2</ecNumber>
    </recommendedName>
</protein>
<comment type="caution">
    <text evidence="8">The sequence shown here is derived from an EMBL/GenBank/DDBJ whole genome shotgun (WGS) entry which is preliminary data.</text>
</comment>
<feature type="non-terminal residue" evidence="8">
    <location>
        <position position="1"/>
    </location>
</feature>
<dbReference type="PROSITE" id="PS51324">
    <property type="entry name" value="ERV_ALR"/>
    <property type="match status" value="1"/>
</dbReference>
<dbReference type="Gene3D" id="1.20.120.310">
    <property type="entry name" value="ERV/ALR sulfhydryl oxidase domain"/>
    <property type="match status" value="1"/>
</dbReference>
<sequence>ECLPDVERLKRSSWTLLHTITTAYPTEPMPTQQEEMKTFMRMFSKINPCWCCVEDFRAWMSRPENNVSKYVQRRKTFGKWLCDAHNDVVENIGGGSDACVLRISI</sequence>
<dbReference type="EC" id="1.8.3.2" evidence="6"/>
<evidence type="ECO:0000256" key="1">
    <source>
        <dbReference type="ARBA" id="ARBA00001974"/>
    </source>
</evidence>
<dbReference type="GO" id="GO:0050660">
    <property type="term" value="F:flavin adenine dinucleotide binding"/>
    <property type="evidence" value="ECO:0007669"/>
    <property type="project" value="TreeGrafter"/>
</dbReference>
<dbReference type="SUPFAM" id="SSF69000">
    <property type="entry name" value="FAD-dependent thiol oxidase"/>
    <property type="match status" value="1"/>
</dbReference>
<comment type="catalytic activity">
    <reaction evidence="6">
        <text>2 R'C(R)SH + O2 = R'C(R)S-S(R)CR' + H2O2</text>
        <dbReference type="Rhea" id="RHEA:17357"/>
        <dbReference type="ChEBI" id="CHEBI:15379"/>
        <dbReference type="ChEBI" id="CHEBI:16240"/>
        <dbReference type="ChEBI" id="CHEBI:16520"/>
        <dbReference type="ChEBI" id="CHEBI:17412"/>
        <dbReference type="EC" id="1.8.3.2"/>
    </reaction>
</comment>
<feature type="domain" description="ERV/ALR sulfhydryl oxidase" evidence="7">
    <location>
        <begin position="2"/>
        <end position="105"/>
    </location>
</feature>
<dbReference type="Proteomes" id="UP000326924">
    <property type="component" value="Unassembled WGS sequence"/>
</dbReference>
<evidence type="ECO:0000256" key="4">
    <source>
        <dbReference type="ARBA" id="ARBA00023002"/>
    </source>
</evidence>
<dbReference type="GO" id="GO:0005739">
    <property type="term" value="C:mitochondrion"/>
    <property type="evidence" value="ECO:0007669"/>
    <property type="project" value="TreeGrafter"/>
</dbReference>